<gene>
    <name evidence="3" type="ORF">CALMAC_LOCUS20886</name>
</gene>
<sequence>MSVSSEGKASHGAPSPSRGSSESSRKRAVEYILGGAEFGEYEELPPDDQVWDIECSLLDKTYPKPTMSDYQMQMLDQTNLFDKVMTQDRSGSIIELEPSCSMLVTGFGMRNLESLQECLEREENKRLLILYKQQQEQAARDAASHLTVTSSTTTSSSRGARTIETETELSTVKSDLSGQKVQLEYLMGLQVDGEEYLGMEVEKREATAEEEADDFAYSTSVSMKNAQKYLRVHRIFDFFQFIIAHLLQAAPEDPITFILELLNKCLIYRSGRGKPPLLYQKNHIAELFNLMDRIKAGAIELKQYHRGMTTLGICEYEKSPPLNQDGMVDREVFIEEVYDAEVDLFNDLIKKKWIGKRPKRVQENVVDTDDMSKSTDGPYFIPSDLLKTTKPHDGASEGQG</sequence>
<dbReference type="SUPFAM" id="SSF47391">
    <property type="entry name" value="Dimerization-anchoring domain of cAMP-dependent PK regulatory subunit"/>
    <property type="match status" value="1"/>
</dbReference>
<evidence type="ECO:0000256" key="1">
    <source>
        <dbReference type="SAM" id="MobiDB-lite"/>
    </source>
</evidence>
<dbReference type="PANTHER" id="PTHR21847">
    <property type="entry name" value="EF-HAND CALCIUM-BINDING DOMAIN-CONTAINING PROTEIN 10"/>
    <property type="match status" value="1"/>
</dbReference>
<name>A0A653DVV4_CALMS</name>
<dbReference type="Proteomes" id="UP000410492">
    <property type="component" value="Unassembled WGS sequence"/>
</dbReference>
<keyword evidence="4" id="KW-1185">Reference proteome</keyword>
<reference evidence="3 4" key="1">
    <citation type="submission" date="2019-01" db="EMBL/GenBank/DDBJ databases">
        <authorList>
            <person name="Sayadi A."/>
        </authorList>
    </citation>
    <scope>NUCLEOTIDE SEQUENCE [LARGE SCALE GENOMIC DNA]</scope>
</reference>
<accession>A0A653DVV4</accession>
<dbReference type="EMBL" id="CAACVG010015286">
    <property type="protein sequence ID" value="VEN64339.1"/>
    <property type="molecule type" value="Genomic_DNA"/>
</dbReference>
<proteinExistence type="predicted"/>
<evidence type="ECO:0000313" key="3">
    <source>
        <dbReference type="EMBL" id="VEN64339.1"/>
    </source>
</evidence>
<dbReference type="Pfam" id="PF24548">
    <property type="entry name" value="EF_EFCAB10_C"/>
    <property type="match status" value="1"/>
</dbReference>
<dbReference type="AlphaFoldDB" id="A0A653DVV4"/>
<dbReference type="OrthoDB" id="10260455at2759"/>
<feature type="region of interest" description="Disordered" evidence="1">
    <location>
        <begin position="367"/>
        <end position="400"/>
    </location>
</feature>
<feature type="domain" description="EFCAB10 C-terminal EF-hand" evidence="2">
    <location>
        <begin position="284"/>
        <end position="338"/>
    </location>
</feature>
<organism evidence="3 4">
    <name type="scientific">Callosobruchus maculatus</name>
    <name type="common">Southern cowpea weevil</name>
    <name type="synonym">Pulse bruchid</name>
    <dbReference type="NCBI Taxonomy" id="64391"/>
    <lineage>
        <taxon>Eukaryota</taxon>
        <taxon>Metazoa</taxon>
        <taxon>Ecdysozoa</taxon>
        <taxon>Arthropoda</taxon>
        <taxon>Hexapoda</taxon>
        <taxon>Insecta</taxon>
        <taxon>Pterygota</taxon>
        <taxon>Neoptera</taxon>
        <taxon>Endopterygota</taxon>
        <taxon>Coleoptera</taxon>
        <taxon>Polyphaga</taxon>
        <taxon>Cucujiformia</taxon>
        <taxon>Chrysomeloidea</taxon>
        <taxon>Chrysomelidae</taxon>
        <taxon>Bruchinae</taxon>
        <taxon>Bruchini</taxon>
        <taxon>Callosobruchus</taxon>
    </lineage>
</organism>
<evidence type="ECO:0000313" key="4">
    <source>
        <dbReference type="Proteomes" id="UP000410492"/>
    </source>
</evidence>
<dbReference type="InterPro" id="IPR056587">
    <property type="entry name" value="EF_EFCAB10_C"/>
</dbReference>
<feature type="compositionally biased region" description="Basic and acidic residues" evidence="1">
    <location>
        <begin position="390"/>
        <end position="400"/>
    </location>
</feature>
<protein>
    <recommendedName>
        <fullName evidence="2">EFCAB10 C-terminal EF-hand domain-containing protein</fullName>
    </recommendedName>
</protein>
<feature type="compositionally biased region" description="Low complexity" evidence="1">
    <location>
        <begin position="147"/>
        <end position="157"/>
    </location>
</feature>
<dbReference type="InterPro" id="IPR039879">
    <property type="entry name" value="EFC10"/>
</dbReference>
<feature type="region of interest" description="Disordered" evidence="1">
    <location>
        <begin position="1"/>
        <end position="26"/>
    </location>
</feature>
<dbReference type="CDD" id="cd22981">
    <property type="entry name" value="DD_TbAK-like"/>
    <property type="match status" value="1"/>
</dbReference>
<feature type="region of interest" description="Disordered" evidence="1">
    <location>
        <begin position="141"/>
        <end position="162"/>
    </location>
</feature>
<dbReference type="PANTHER" id="PTHR21847:SF1">
    <property type="entry name" value="EF-HAND CALCIUM-BINDING DOMAIN-CONTAINING PROTEIN 10"/>
    <property type="match status" value="1"/>
</dbReference>
<evidence type="ECO:0000259" key="2">
    <source>
        <dbReference type="Pfam" id="PF24548"/>
    </source>
</evidence>